<dbReference type="Proteomes" id="UP000196694">
    <property type="component" value="Unassembled WGS sequence"/>
</dbReference>
<dbReference type="GeneID" id="26098849"/>
<reference evidence="5 7" key="2">
    <citation type="submission" date="2017-05" db="EMBL/GenBank/DDBJ databases">
        <title>The draft genome of the hyperthermophilic archaeon 'Pyrodictium delaneyi strain Hulk', an iron and nitrate reducer, reveals the capacity for sulfate reduction.</title>
        <authorList>
            <person name="Demey L.M."/>
            <person name="Miller C."/>
            <person name="Manzella M."/>
            <person name="Reguera G."/>
            <person name="Kashefi K."/>
        </authorList>
    </citation>
    <scope>NUCLEOTIDE SEQUENCE [LARGE SCALE GENOMIC DNA]</scope>
    <source>
        <strain evidence="5 7">Hulk</strain>
    </source>
</reference>
<organism evidence="4 6">
    <name type="scientific">Pyrodictium delaneyi</name>
    <dbReference type="NCBI Taxonomy" id="1273541"/>
    <lineage>
        <taxon>Archaea</taxon>
        <taxon>Thermoproteota</taxon>
        <taxon>Thermoprotei</taxon>
        <taxon>Desulfurococcales</taxon>
        <taxon>Pyrodictiaceae</taxon>
        <taxon>Pyrodictium</taxon>
    </lineage>
</organism>
<comment type="subcellular location">
    <subcellularLocation>
        <location evidence="2">Cytoplasm</location>
    </subcellularLocation>
</comment>
<dbReference type="AlphaFoldDB" id="A0A0N7JCX0"/>
<dbReference type="GO" id="GO:0006401">
    <property type="term" value="P:RNA catabolic process"/>
    <property type="evidence" value="ECO:0007669"/>
    <property type="project" value="UniProtKB-UniRule"/>
</dbReference>
<dbReference type="Proteomes" id="UP000058613">
    <property type="component" value="Chromosome"/>
</dbReference>
<evidence type="ECO:0000313" key="5">
    <source>
        <dbReference type="EMBL" id="OWJ54029.1"/>
    </source>
</evidence>
<dbReference type="EMBL" id="NCQP01000007">
    <property type="protein sequence ID" value="OWJ54029.1"/>
    <property type="molecule type" value="Genomic_DNA"/>
</dbReference>
<dbReference type="RefSeq" id="WP_055407957.1">
    <property type="nucleotide sequence ID" value="NZ_CP013011.1"/>
</dbReference>
<dbReference type="InterPro" id="IPR039771">
    <property type="entry name" value="Csl4"/>
</dbReference>
<dbReference type="SUPFAM" id="SSF50249">
    <property type="entry name" value="Nucleic acid-binding proteins"/>
    <property type="match status" value="1"/>
</dbReference>
<dbReference type="HAMAP" id="MF_00975">
    <property type="entry name" value="Exosome_Csl4"/>
    <property type="match status" value="1"/>
</dbReference>
<dbReference type="EMBL" id="CP013011">
    <property type="protein sequence ID" value="ALL00569.1"/>
    <property type="molecule type" value="Genomic_DNA"/>
</dbReference>
<keyword evidence="7" id="KW-1185">Reference proteome</keyword>
<proteinExistence type="inferred from homology"/>
<feature type="binding site" evidence="2">
    <location>
        <position position="161"/>
    </location>
    <ligand>
        <name>Zn(2+)</name>
        <dbReference type="ChEBI" id="CHEBI:29105"/>
    </ligand>
</feature>
<comment type="similarity">
    <text evidence="2">Belongs to the CSL4 family.</text>
</comment>
<dbReference type="Gene3D" id="2.20.70.10">
    <property type="match status" value="1"/>
</dbReference>
<evidence type="ECO:0000313" key="4">
    <source>
        <dbReference type="EMBL" id="ALL00569.1"/>
    </source>
</evidence>
<dbReference type="GO" id="GO:0000178">
    <property type="term" value="C:exosome (RNase complex)"/>
    <property type="evidence" value="ECO:0007669"/>
    <property type="project" value="UniProtKB-KW"/>
</dbReference>
<name>A0A0N7JCX0_9CREN</name>
<evidence type="ECO:0000256" key="1">
    <source>
        <dbReference type="ARBA" id="ARBA00022835"/>
    </source>
</evidence>
<dbReference type="Pfam" id="PF14382">
    <property type="entry name" value="ECR1_N"/>
    <property type="match status" value="1"/>
</dbReference>
<gene>
    <name evidence="2" type="primary">csl4</name>
    <name evidence="5" type="ORF">Pdsh_09165</name>
    <name evidence="4" type="ORF">Pyrde_0519</name>
</gene>
<dbReference type="SUPFAM" id="SSF110324">
    <property type="entry name" value="Ribosomal L27 protein-like"/>
    <property type="match status" value="1"/>
</dbReference>
<dbReference type="InterPro" id="IPR025721">
    <property type="entry name" value="Exosome_cplx_N_dom"/>
</dbReference>
<sequence>MLRSVEELAGRRVFPGEPLCTVEEFIPGEGVYVDDGYIRAARFGQVEVDLVTRRISVKPVSLKPRLPKRNSIVYGAVYAVPRDELALVKIFADERMVPYNGTFSGVLHILQVADTPGGKSMYDFVKPGDFIRATVLSSAIPYMLSIKRSQDGVVLAYCSVCGSPLYRIPGSPRLACLRCGNEEQRRVSPLYILSTRRRRR</sequence>
<dbReference type="InterPro" id="IPR012340">
    <property type="entry name" value="NA-bd_OB-fold"/>
</dbReference>
<accession>A0A0N7JCX0</accession>
<evidence type="ECO:0000256" key="2">
    <source>
        <dbReference type="HAMAP-Rule" id="MF_00975"/>
    </source>
</evidence>
<dbReference type="GO" id="GO:0005737">
    <property type="term" value="C:cytoplasm"/>
    <property type="evidence" value="ECO:0007669"/>
    <property type="project" value="UniProtKB-SubCell"/>
</dbReference>
<feature type="binding site" evidence="2">
    <location>
        <position position="158"/>
    </location>
    <ligand>
        <name>Zn(2+)</name>
        <dbReference type="ChEBI" id="CHEBI:29105"/>
    </ligand>
</feature>
<comment type="subunit">
    <text evidence="2">Component of the archaeal exosome complex. Forms a trimer of Rrp4 and/or Csl4 subunits. The trimer associates with an hexameric ring-like arrangement composed of 3 Rrp41-Rrp42 heterodimers. Interacts with DnaG.</text>
</comment>
<dbReference type="InterPro" id="IPR030850">
    <property type="entry name" value="Exosome_Csl4_arc"/>
</dbReference>
<dbReference type="OrthoDB" id="6768at2157"/>
<evidence type="ECO:0000313" key="6">
    <source>
        <dbReference type="Proteomes" id="UP000058613"/>
    </source>
</evidence>
<feature type="domain" description="Exosome complex component N-terminal" evidence="3">
    <location>
        <begin position="13"/>
        <end position="49"/>
    </location>
</feature>
<dbReference type="PANTHER" id="PTHR12686:SF8">
    <property type="entry name" value="EXOSOME COMPLEX COMPONENT CSL4"/>
    <property type="match status" value="1"/>
</dbReference>
<dbReference type="Gene3D" id="2.40.50.140">
    <property type="entry name" value="Nucleic acid-binding proteins"/>
    <property type="match status" value="1"/>
</dbReference>
<dbReference type="NCBIfam" id="NF034126">
    <property type="entry name" value="PRK09521.1"/>
    <property type="match status" value="1"/>
</dbReference>
<comment type="function">
    <text evidence="2">Non-catalytic component of the exosome, which is a complex involved in RNA degradation. Increases the RNA binding and the efficiency of RNA degradation. Helpful for the interaction of the exosome with A-poor RNAs.</text>
</comment>
<reference evidence="4 6" key="1">
    <citation type="submission" date="2015-10" db="EMBL/GenBank/DDBJ databases">
        <title>Complete genome sequence of hyperthermophilic archaeon Pyrodictium delaneyi Su06.</title>
        <authorList>
            <person name="Jung J.-H."/>
            <person name="Lin J."/>
            <person name="Holden J.F."/>
            <person name="Park C.-S."/>
        </authorList>
    </citation>
    <scope>NUCLEOTIDE SEQUENCE [LARGE SCALE GENOMIC DNA]</scope>
    <source>
        <strain evidence="4 6">Su06</strain>
    </source>
</reference>
<evidence type="ECO:0000313" key="7">
    <source>
        <dbReference type="Proteomes" id="UP000196694"/>
    </source>
</evidence>
<feature type="binding site" evidence="2">
    <location>
        <position position="179"/>
    </location>
    <ligand>
        <name>Zn(2+)</name>
        <dbReference type="ChEBI" id="CHEBI:29105"/>
    </ligand>
</feature>
<feature type="binding site" evidence="2">
    <location>
        <position position="176"/>
    </location>
    <ligand>
        <name>Zn(2+)</name>
        <dbReference type="ChEBI" id="CHEBI:29105"/>
    </ligand>
</feature>
<keyword evidence="2" id="KW-0479">Metal-binding</keyword>
<keyword evidence="1 2" id="KW-0271">Exosome</keyword>
<dbReference type="Gene3D" id="2.40.50.100">
    <property type="match status" value="1"/>
</dbReference>
<keyword evidence="2" id="KW-0963">Cytoplasm</keyword>
<dbReference type="GO" id="GO:0006396">
    <property type="term" value="P:RNA processing"/>
    <property type="evidence" value="ECO:0007669"/>
    <property type="project" value="InterPro"/>
</dbReference>
<dbReference type="STRING" id="1273541.Pyrde_0519"/>
<protein>
    <recommendedName>
        <fullName evidence="2">Exosome complex component Csl4</fullName>
    </recommendedName>
</protein>
<dbReference type="GO" id="GO:0008270">
    <property type="term" value="F:zinc ion binding"/>
    <property type="evidence" value="ECO:0007669"/>
    <property type="project" value="UniProtKB-UniRule"/>
</dbReference>
<dbReference type="KEGG" id="pdl:Pyrde_0519"/>
<keyword evidence="2" id="KW-0862">Zinc</keyword>
<dbReference type="PANTHER" id="PTHR12686">
    <property type="entry name" value="3'-5' EXORIBONUCLEASE CSL4-RELATED"/>
    <property type="match status" value="1"/>
</dbReference>
<evidence type="ECO:0000259" key="3">
    <source>
        <dbReference type="Pfam" id="PF14382"/>
    </source>
</evidence>